<gene>
    <name evidence="2" type="ORF">CHARACLAT_021302</name>
</gene>
<evidence type="ECO:0008006" key="4">
    <source>
        <dbReference type="Google" id="ProtNLM"/>
    </source>
</evidence>
<accession>A0ABU7CZI8</accession>
<evidence type="ECO:0000256" key="1">
    <source>
        <dbReference type="SAM" id="SignalP"/>
    </source>
</evidence>
<dbReference type="EMBL" id="JAHUTJ010010269">
    <property type="protein sequence ID" value="MED6268332.1"/>
    <property type="molecule type" value="Genomic_DNA"/>
</dbReference>
<feature type="signal peptide" evidence="1">
    <location>
        <begin position="1"/>
        <end position="23"/>
    </location>
</feature>
<comment type="caution">
    <text evidence="2">The sequence shown here is derived from an EMBL/GenBank/DDBJ whole genome shotgun (WGS) entry which is preliminary data.</text>
</comment>
<dbReference type="Proteomes" id="UP001352852">
    <property type="component" value="Unassembled WGS sequence"/>
</dbReference>
<evidence type="ECO:0000313" key="2">
    <source>
        <dbReference type="EMBL" id="MED6268332.1"/>
    </source>
</evidence>
<dbReference type="PROSITE" id="PS51257">
    <property type="entry name" value="PROKAR_LIPOPROTEIN"/>
    <property type="match status" value="1"/>
</dbReference>
<organism evidence="2 3">
    <name type="scientific">Characodon lateralis</name>
    <dbReference type="NCBI Taxonomy" id="208331"/>
    <lineage>
        <taxon>Eukaryota</taxon>
        <taxon>Metazoa</taxon>
        <taxon>Chordata</taxon>
        <taxon>Craniata</taxon>
        <taxon>Vertebrata</taxon>
        <taxon>Euteleostomi</taxon>
        <taxon>Actinopterygii</taxon>
        <taxon>Neopterygii</taxon>
        <taxon>Teleostei</taxon>
        <taxon>Neoteleostei</taxon>
        <taxon>Acanthomorphata</taxon>
        <taxon>Ovalentaria</taxon>
        <taxon>Atherinomorphae</taxon>
        <taxon>Cyprinodontiformes</taxon>
        <taxon>Goodeidae</taxon>
        <taxon>Characodon</taxon>
    </lineage>
</organism>
<protein>
    <recommendedName>
        <fullName evidence="4">Secreted protein</fullName>
    </recommendedName>
</protein>
<name>A0ABU7CZI8_9TELE</name>
<keyword evidence="1" id="KW-0732">Signal</keyword>
<feature type="chain" id="PRO_5046473135" description="Secreted protein" evidence="1">
    <location>
        <begin position="24"/>
        <end position="98"/>
    </location>
</feature>
<reference evidence="2 3" key="1">
    <citation type="submission" date="2021-06" db="EMBL/GenBank/DDBJ databases">
        <authorList>
            <person name="Palmer J.M."/>
        </authorList>
    </citation>
    <scope>NUCLEOTIDE SEQUENCE [LARGE SCALE GENOMIC DNA]</scope>
    <source>
        <strain evidence="2 3">CL_MEX2019</strain>
        <tissue evidence="2">Muscle</tissue>
    </source>
</reference>
<evidence type="ECO:0000313" key="3">
    <source>
        <dbReference type="Proteomes" id="UP001352852"/>
    </source>
</evidence>
<proteinExistence type="predicted"/>
<keyword evidence="3" id="KW-1185">Reference proteome</keyword>
<sequence>MRCLPMFMPASATSCLLTNLAAGNIPYEFPQSGQIISSRINEKIVGTSFSWRFSKHSMCRLCSLGPGLLLLLIGDTSLKQCLCRKVKVKQKTKQNQHY</sequence>